<feature type="compositionally biased region" description="Basic and acidic residues" evidence="1">
    <location>
        <begin position="85"/>
        <end position="94"/>
    </location>
</feature>
<feature type="compositionally biased region" description="Low complexity" evidence="1">
    <location>
        <begin position="193"/>
        <end position="204"/>
    </location>
</feature>
<protein>
    <submittedName>
        <fullName evidence="2">Uncharacterized protein</fullName>
    </submittedName>
</protein>
<keyword evidence="3" id="KW-1185">Reference proteome</keyword>
<feature type="compositionally biased region" description="Polar residues" evidence="1">
    <location>
        <begin position="112"/>
        <end position="122"/>
    </location>
</feature>
<dbReference type="STRING" id="92696.A0A4R0RSB7"/>
<evidence type="ECO:0000256" key="1">
    <source>
        <dbReference type="SAM" id="MobiDB-lite"/>
    </source>
</evidence>
<evidence type="ECO:0000313" key="3">
    <source>
        <dbReference type="Proteomes" id="UP000292702"/>
    </source>
</evidence>
<dbReference type="AlphaFoldDB" id="A0A4R0RSB7"/>
<reference evidence="2 3" key="1">
    <citation type="submission" date="2018-11" db="EMBL/GenBank/DDBJ databases">
        <title>Genome assembly of Steccherinum ochraceum LE-BIN_3174, the white-rot fungus of the Steccherinaceae family (The Residual Polyporoid clade, Polyporales, Basidiomycota).</title>
        <authorList>
            <person name="Fedorova T.V."/>
            <person name="Glazunova O.A."/>
            <person name="Landesman E.O."/>
            <person name="Moiseenko K.V."/>
            <person name="Psurtseva N.V."/>
            <person name="Savinova O.S."/>
            <person name="Shakhova N.V."/>
            <person name="Tyazhelova T.V."/>
            <person name="Vasina D.V."/>
        </authorList>
    </citation>
    <scope>NUCLEOTIDE SEQUENCE [LARGE SCALE GENOMIC DNA]</scope>
    <source>
        <strain evidence="2 3">LE-BIN_3174</strain>
    </source>
</reference>
<feature type="compositionally biased region" description="Pro residues" evidence="1">
    <location>
        <begin position="205"/>
        <end position="216"/>
    </location>
</feature>
<dbReference type="OrthoDB" id="2803831at2759"/>
<proteinExistence type="predicted"/>
<dbReference type="Proteomes" id="UP000292702">
    <property type="component" value="Unassembled WGS sequence"/>
</dbReference>
<feature type="compositionally biased region" description="Pro residues" evidence="1">
    <location>
        <begin position="177"/>
        <end position="187"/>
    </location>
</feature>
<feature type="region of interest" description="Disordered" evidence="1">
    <location>
        <begin position="1"/>
        <end position="57"/>
    </location>
</feature>
<accession>A0A4R0RSB7</accession>
<organism evidence="2 3">
    <name type="scientific">Steccherinum ochraceum</name>
    <dbReference type="NCBI Taxonomy" id="92696"/>
    <lineage>
        <taxon>Eukaryota</taxon>
        <taxon>Fungi</taxon>
        <taxon>Dikarya</taxon>
        <taxon>Basidiomycota</taxon>
        <taxon>Agaricomycotina</taxon>
        <taxon>Agaricomycetes</taxon>
        <taxon>Polyporales</taxon>
        <taxon>Steccherinaceae</taxon>
        <taxon>Steccherinum</taxon>
    </lineage>
</organism>
<feature type="compositionally biased region" description="Polar residues" evidence="1">
    <location>
        <begin position="251"/>
        <end position="265"/>
    </location>
</feature>
<feature type="compositionally biased region" description="Polar residues" evidence="1">
    <location>
        <begin position="33"/>
        <end position="52"/>
    </location>
</feature>
<feature type="compositionally biased region" description="Basic and acidic residues" evidence="1">
    <location>
        <begin position="165"/>
        <end position="175"/>
    </location>
</feature>
<dbReference type="EMBL" id="RWJN01000184">
    <property type="protein sequence ID" value="TCD65374.1"/>
    <property type="molecule type" value="Genomic_DNA"/>
</dbReference>
<sequence>MRSKKQRPQIPKMASTFELQEETSTVAVKKSSKPVSTSRHPLTRSRSCMSRNEPTKDLECAKIDMLATTMSAKLNENARRKSKHLEKQKSKKVVEGSVSKRRAVSRAHSEETAGTNSSSPSKLSARPLPSMSSFPSTSSGSADTQTPWPFCAPNTPDVALMNVDSRPRTPERREPSIPVPAPAPPLPTTFVGSTTSSSRVQSSAPPEPLENPPPPALRRRQEQAPAPSGPQPRANLPTSKPLNPKAFAPSQRISQVRASQPTMPRSTPPPLGMRRAHTTGSTVSGLVSRGLPTKQAGFKPPFARPPAVANTYAPQANRQMSASTTTHHANTIRTISSARHATVVVQPRSPSPEAPVDADSSYGELPFDMADLDEAMKQYDD</sequence>
<feature type="region of interest" description="Disordered" evidence="1">
    <location>
        <begin position="74"/>
        <end position="308"/>
    </location>
</feature>
<feature type="region of interest" description="Disordered" evidence="1">
    <location>
        <begin position="344"/>
        <end position="381"/>
    </location>
</feature>
<evidence type="ECO:0000313" key="2">
    <source>
        <dbReference type="EMBL" id="TCD65374.1"/>
    </source>
</evidence>
<name>A0A4R0RSB7_9APHY</name>
<gene>
    <name evidence="2" type="ORF">EIP91_002738</name>
</gene>
<feature type="compositionally biased region" description="Low complexity" evidence="1">
    <location>
        <begin position="127"/>
        <end position="141"/>
    </location>
</feature>
<comment type="caution">
    <text evidence="2">The sequence shown here is derived from an EMBL/GenBank/DDBJ whole genome shotgun (WGS) entry which is preliminary data.</text>
</comment>